<feature type="non-terminal residue" evidence="3">
    <location>
        <position position="1"/>
    </location>
</feature>
<evidence type="ECO:0000259" key="2">
    <source>
        <dbReference type="Pfam" id="PF01989"/>
    </source>
</evidence>
<keyword evidence="1" id="KW-0456">Lyase</keyword>
<dbReference type="SUPFAM" id="SSF52016">
    <property type="entry name" value="LeuD/IlvD-like"/>
    <property type="match status" value="1"/>
</dbReference>
<organism evidence="3">
    <name type="scientific">marine metagenome</name>
    <dbReference type="NCBI Taxonomy" id="408172"/>
    <lineage>
        <taxon>unclassified sequences</taxon>
        <taxon>metagenomes</taxon>
        <taxon>ecological metagenomes</taxon>
    </lineage>
</organism>
<accession>A0A382BLZ2</accession>
<sequence>VIGVDPEESIMLVGRPLVSGEAGGELLVSTEPLSFWGGFDADTGEIIDRRHPLSGKYAVDRVLAIPGTRGSSTTTAVLLEAIRQGTAPAALVTSRVDAFLALTAIVAEEMYAKTIPVVAVGTEDFGRLTDGSYARVERDGTVVVSGSVPII</sequence>
<dbReference type="PANTHER" id="PTHR36577">
    <property type="entry name" value="DUF521 DOMAIN PROTEIN (AFU_ORTHOLOGUE AFUA_6G00490)"/>
    <property type="match status" value="1"/>
</dbReference>
<protein>
    <recommendedName>
        <fullName evidence="2">Phosphomevalonate dehydratase small subunit-like domain-containing protein</fullName>
    </recommendedName>
</protein>
<proteinExistence type="predicted"/>
<dbReference type="EMBL" id="UINC01030448">
    <property type="protein sequence ID" value="SVB14866.1"/>
    <property type="molecule type" value="Genomic_DNA"/>
</dbReference>
<dbReference type="PANTHER" id="PTHR36577:SF3">
    <property type="entry name" value="DUF521 DOMAIN PROTEIN (AFU_ORTHOLOGUE AFUA_6G00490)"/>
    <property type="match status" value="1"/>
</dbReference>
<evidence type="ECO:0000256" key="1">
    <source>
        <dbReference type="ARBA" id="ARBA00023239"/>
    </source>
</evidence>
<dbReference type="CDD" id="cd01356">
    <property type="entry name" value="AcnX_swivel"/>
    <property type="match status" value="1"/>
</dbReference>
<feature type="domain" description="Phosphomevalonate dehydratase small subunit-like" evidence="2">
    <location>
        <begin position="33"/>
        <end position="118"/>
    </location>
</feature>
<reference evidence="3" key="1">
    <citation type="submission" date="2018-05" db="EMBL/GenBank/DDBJ databases">
        <authorList>
            <person name="Lanie J.A."/>
            <person name="Ng W.-L."/>
            <person name="Kazmierczak K.M."/>
            <person name="Andrzejewski T.M."/>
            <person name="Davidsen T.M."/>
            <person name="Wayne K.J."/>
            <person name="Tettelin H."/>
            <person name="Glass J.I."/>
            <person name="Rusch D."/>
            <person name="Podicherti R."/>
            <person name="Tsui H.-C.T."/>
            <person name="Winkler M.E."/>
        </authorList>
    </citation>
    <scope>NUCLEOTIDE SEQUENCE</scope>
</reference>
<name>A0A382BLZ2_9ZZZZ</name>
<dbReference type="Pfam" id="PF01989">
    <property type="entry name" value="AcnX_swivel_put"/>
    <property type="match status" value="1"/>
</dbReference>
<dbReference type="InterPro" id="IPR002840">
    <property type="entry name" value="PMDh-S-like_dom"/>
</dbReference>
<dbReference type="GO" id="GO:0016829">
    <property type="term" value="F:lyase activity"/>
    <property type="evidence" value="ECO:0007669"/>
    <property type="project" value="UniProtKB-KW"/>
</dbReference>
<evidence type="ECO:0000313" key="3">
    <source>
        <dbReference type="EMBL" id="SVB14866.1"/>
    </source>
</evidence>
<dbReference type="AlphaFoldDB" id="A0A382BLZ2"/>
<dbReference type="Gene3D" id="3.50.30.10">
    <property type="entry name" value="Phosphohistidine domain"/>
    <property type="match status" value="1"/>
</dbReference>
<gene>
    <name evidence="3" type="ORF">METZ01_LOCUS167720</name>
</gene>